<evidence type="ECO:0000256" key="5">
    <source>
        <dbReference type="ARBA" id="ARBA00022917"/>
    </source>
</evidence>
<keyword evidence="5 9" id="KW-0648">Protein biosynthesis</keyword>
<dbReference type="Pfam" id="PF08264">
    <property type="entry name" value="Anticodon_1"/>
    <property type="match status" value="1"/>
</dbReference>
<name>A0A523RUY9_UNCAE</name>
<dbReference type="GO" id="GO:0006428">
    <property type="term" value="P:isoleucyl-tRNA aminoacylation"/>
    <property type="evidence" value="ECO:0007669"/>
    <property type="project" value="UniProtKB-UniRule"/>
</dbReference>
<dbReference type="Pfam" id="PF06827">
    <property type="entry name" value="zf-FPG_IleRS"/>
    <property type="match status" value="1"/>
</dbReference>
<dbReference type="AlphaFoldDB" id="A0A523RUY9"/>
<evidence type="ECO:0000256" key="6">
    <source>
        <dbReference type="ARBA" id="ARBA00023146"/>
    </source>
</evidence>
<proteinExistence type="inferred from homology"/>
<keyword evidence="9" id="KW-0963">Cytoplasm</keyword>
<evidence type="ECO:0000313" key="13">
    <source>
        <dbReference type="EMBL" id="TET09526.1"/>
    </source>
</evidence>
<dbReference type="Gene3D" id="3.90.740.10">
    <property type="entry name" value="Valyl/Leucyl/Isoleucyl-tRNA synthetase, editing domain"/>
    <property type="match status" value="1"/>
</dbReference>
<sequence>MDYSKTLNLPKTDFPMRAHLPQKEKDILKFWEEKKIYHAIREKKKSSPKFIFHDGPPYANGDIHLGQALNKILKDITIKYKTMQGFNAPFIPGWDCHGLPVEHQLFKELGIDKSKISQLDFRKKARKYALSFVYKQKEEFKRLGVFARWENPYLTMDPSYEAEVIRVFGRLAQEGYIYKGLKPVHWCFNCQTALAEAEIEYKEKESPSIYVKFPLEDELPISLPELPIYFLIWTTTPWTLPANLGIALHPDFSYCFVKVNEEILILAEDLLDEVTKATKIEKIEILSRVKGKELAEVKYTHPFAKRSSKILLADFVTVEEGTGCVHIAPGHGEEDYLLGLKHNLPIFSPVNDEGRFTFEGEEFEGKGVFETNPLIVDRLEQGGFLLYQSRISHSYPHCWRCKFPLIFRATPQWFLKVDKHNLRDKAIEAVLKNVKWFPPQSKSRIKSMLEERPDWCLSRQRYWGVGIPIVYCQSCGEVIMSEDAIESILDLTAKYGSDVWFEKKVEEILPSEFCCPKCGKNKFKKEKDILDVWFESGVSHQAVVVQEKSLDYPSDLYLEGSDQHRGWFQVSLLTSMAFRGNAPFRGVITHGFVVDSKGKKMSKSIGNVVDPQEIIERRGADILRLWVGLQDYTQDVRISEEILNYTVEVYRRLRNTYRFLLGNLYSFSSPRDPLGVEEMREVDRWILSRFQSIIKTVTRSYEEFKFYEAVHLLHNFATNELSSFYFDILKDRLYTFSTASEGRRSAQTVLWYLLLGLTRLMVPILSFTSEEVWRYIKNQELEGGNEESVFSVFLSSWPKVDEKFIDEDLEEKWEKLLQIRTKVLKELEKKRQAKKLSSSLEAKVIISAPSPLFSLLKDSGHQLLKEVFIVSGVELKEGKKLEIKIERAEGEKCERCWNYSSHVGENEEHPTLCQRCWKVVSGRV</sequence>
<dbReference type="PANTHER" id="PTHR42765:SF1">
    <property type="entry name" value="ISOLEUCINE--TRNA LIGASE, MITOCHONDRIAL"/>
    <property type="match status" value="1"/>
</dbReference>
<comment type="function">
    <text evidence="7 9">Catalyzes the attachment of isoleucine to tRNA(Ile). As IleRS can inadvertently accommodate and process structurally similar amino acids such as valine, to avoid such errors it has two additional distinct tRNA(Ile)-dependent editing activities. One activity is designated as 'pretransfer' editing and involves the hydrolysis of activated Val-AMP. The other activity is designated 'posttransfer' editing and involves deacylation of mischarged Val-tRNA(Ile).</text>
</comment>
<dbReference type="Proteomes" id="UP000316360">
    <property type="component" value="Unassembled WGS sequence"/>
</dbReference>
<dbReference type="SUPFAM" id="SSF47323">
    <property type="entry name" value="Anticodon-binding domain of a subclass of class I aminoacyl-tRNA synthetases"/>
    <property type="match status" value="1"/>
</dbReference>
<evidence type="ECO:0000256" key="7">
    <source>
        <dbReference type="ARBA" id="ARBA00025217"/>
    </source>
</evidence>
<keyword evidence="4 9" id="KW-0067">ATP-binding</keyword>
<dbReference type="InterPro" id="IPR002300">
    <property type="entry name" value="aa-tRNA-synth_Ia"/>
</dbReference>
<dbReference type="GO" id="GO:0000049">
    <property type="term" value="F:tRNA binding"/>
    <property type="evidence" value="ECO:0007669"/>
    <property type="project" value="InterPro"/>
</dbReference>
<dbReference type="InterPro" id="IPR009008">
    <property type="entry name" value="Val/Leu/Ile-tRNA-synth_edit"/>
</dbReference>
<evidence type="ECO:0000259" key="12">
    <source>
        <dbReference type="Pfam" id="PF08264"/>
    </source>
</evidence>
<dbReference type="SUPFAM" id="SSF50677">
    <property type="entry name" value="ValRS/IleRS/LeuRS editing domain"/>
    <property type="match status" value="1"/>
</dbReference>
<dbReference type="SUPFAM" id="SSF52374">
    <property type="entry name" value="Nucleotidylyl transferase"/>
    <property type="match status" value="1"/>
</dbReference>
<organism evidence="13 14">
    <name type="scientific">Aerophobetes bacterium</name>
    <dbReference type="NCBI Taxonomy" id="2030807"/>
    <lineage>
        <taxon>Bacteria</taxon>
        <taxon>Candidatus Aerophobota</taxon>
    </lineage>
</organism>
<dbReference type="InterPro" id="IPR014729">
    <property type="entry name" value="Rossmann-like_a/b/a_fold"/>
</dbReference>
<dbReference type="GO" id="GO:0005829">
    <property type="term" value="C:cytosol"/>
    <property type="evidence" value="ECO:0007669"/>
    <property type="project" value="TreeGrafter"/>
</dbReference>
<keyword evidence="9" id="KW-0862">Zinc</keyword>
<keyword evidence="3 9" id="KW-0547">Nucleotide-binding</keyword>
<dbReference type="Gene3D" id="3.40.50.620">
    <property type="entry name" value="HUPs"/>
    <property type="match status" value="2"/>
</dbReference>
<feature type="binding site" evidence="9">
    <location>
        <position position="893"/>
    </location>
    <ligand>
        <name>Zn(2+)</name>
        <dbReference type="ChEBI" id="CHEBI:29105"/>
    </ligand>
</feature>
<keyword evidence="2 9" id="KW-0436">Ligase</keyword>
<dbReference type="InterPro" id="IPR033708">
    <property type="entry name" value="Anticodon_Ile_BEm"/>
</dbReference>
<keyword evidence="6 9" id="KW-0030">Aminoacyl-tRNA synthetase</keyword>
<reference evidence="13 14" key="1">
    <citation type="submission" date="2019-03" db="EMBL/GenBank/DDBJ databases">
        <title>Metabolic potential of uncultured bacteria and archaea associated with petroleum seepage in deep-sea sediments.</title>
        <authorList>
            <person name="Dong X."/>
            <person name="Hubert C."/>
        </authorList>
    </citation>
    <scope>NUCLEOTIDE SEQUENCE [LARGE SCALE GENOMIC DNA]</scope>
    <source>
        <strain evidence="13">E44_bin7</strain>
    </source>
</reference>
<feature type="domain" description="Aminoacyl-tRNA synthetase class Ia" evidence="10">
    <location>
        <begin position="27"/>
        <end position="639"/>
    </location>
</feature>
<dbReference type="EC" id="6.1.1.5" evidence="9"/>
<dbReference type="HAMAP" id="MF_02002">
    <property type="entry name" value="Ile_tRNA_synth_type1"/>
    <property type="match status" value="1"/>
</dbReference>
<dbReference type="EMBL" id="SOKJ01000286">
    <property type="protein sequence ID" value="TET09526.1"/>
    <property type="molecule type" value="Genomic_DNA"/>
</dbReference>
<feature type="short sequence motif" description="'HIGH' region" evidence="9">
    <location>
        <begin position="57"/>
        <end position="67"/>
    </location>
</feature>
<dbReference type="GO" id="GO:0008270">
    <property type="term" value="F:zinc ion binding"/>
    <property type="evidence" value="ECO:0007669"/>
    <property type="project" value="UniProtKB-UniRule"/>
</dbReference>
<comment type="subcellular location">
    <subcellularLocation>
        <location evidence="9">Cytoplasm</location>
    </subcellularLocation>
</comment>
<dbReference type="CDD" id="cd00818">
    <property type="entry name" value="IleRS_core"/>
    <property type="match status" value="1"/>
</dbReference>
<comment type="catalytic activity">
    <reaction evidence="8 9">
        <text>tRNA(Ile) + L-isoleucine + ATP = L-isoleucyl-tRNA(Ile) + AMP + diphosphate</text>
        <dbReference type="Rhea" id="RHEA:11060"/>
        <dbReference type="Rhea" id="RHEA-COMP:9666"/>
        <dbReference type="Rhea" id="RHEA-COMP:9695"/>
        <dbReference type="ChEBI" id="CHEBI:30616"/>
        <dbReference type="ChEBI" id="CHEBI:33019"/>
        <dbReference type="ChEBI" id="CHEBI:58045"/>
        <dbReference type="ChEBI" id="CHEBI:78442"/>
        <dbReference type="ChEBI" id="CHEBI:78528"/>
        <dbReference type="ChEBI" id="CHEBI:456215"/>
        <dbReference type="EC" id="6.1.1.5"/>
    </reaction>
</comment>
<dbReference type="InterPro" id="IPR050081">
    <property type="entry name" value="Ile-tRNA_ligase"/>
</dbReference>
<feature type="domain" description="Methionyl/Valyl/Leucyl/Isoleucyl-tRNA synthetase anticodon-binding" evidence="12">
    <location>
        <begin position="683"/>
        <end position="846"/>
    </location>
</feature>
<accession>A0A523RUY9</accession>
<comment type="cofactor">
    <cofactor evidence="9">
        <name>Zn(2+)</name>
        <dbReference type="ChEBI" id="CHEBI:29105"/>
    </cofactor>
    <text evidence="9">Binds 1 zinc ion per subunit.</text>
</comment>
<protein>
    <recommendedName>
        <fullName evidence="9">Isoleucine--tRNA ligase</fullName>
        <ecNumber evidence="9">6.1.1.5</ecNumber>
    </recommendedName>
    <alternativeName>
        <fullName evidence="9">Isoleucyl-tRNA synthetase</fullName>
        <shortName evidence="9">IleRS</shortName>
    </alternativeName>
</protein>
<evidence type="ECO:0000256" key="3">
    <source>
        <dbReference type="ARBA" id="ARBA00022741"/>
    </source>
</evidence>
<keyword evidence="9" id="KW-0479">Metal-binding</keyword>
<evidence type="ECO:0000256" key="8">
    <source>
        <dbReference type="ARBA" id="ARBA00048359"/>
    </source>
</evidence>
<evidence type="ECO:0000256" key="4">
    <source>
        <dbReference type="ARBA" id="ARBA00022840"/>
    </source>
</evidence>
<dbReference type="FunFam" id="3.40.50.620:FF:000152">
    <property type="entry name" value="Isoleucine--tRNA ligase"/>
    <property type="match status" value="1"/>
</dbReference>
<feature type="binding site" evidence="9">
    <location>
        <position position="896"/>
    </location>
    <ligand>
        <name>Zn(2+)</name>
        <dbReference type="ChEBI" id="CHEBI:29105"/>
    </ligand>
</feature>
<feature type="short sequence motif" description="'KMSKS' region" evidence="9">
    <location>
        <begin position="600"/>
        <end position="604"/>
    </location>
</feature>
<dbReference type="Gene3D" id="1.10.730.20">
    <property type="match status" value="1"/>
</dbReference>
<evidence type="ECO:0000259" key="11">
    <source>
        <dbReference type="Pfam" id="PF06827"/>
    </source>
</evidence>
<evidence type="ECO:0000256" key="2">
    <source>
        <dbReference type="ARBA" id="ARBA00022598"/>
    </source>
</evidence>
<comment type="subunit">
    <text evidence="9">Monomer.</text>
</comment>
<dbReference type="InterPro" id="IPR002301">
    <property type="entry name" value="Ile-tRNA-ligase"/>
</dbReference>
<comment type="caution">
    <text evidence="13">The sequence shown here is derived from an EMBL/GenBank/DDBJ whole genome shotgun (WGS) entry which is preliminary data.</text>
</comment>
<feature type="binding site" evidence="9">
    <location>
        <position position="559"/>
    </location>
    <ligand>
        <name>L-isoleucyl-5'-AMP</name>
        <dbReference type="ChEBI" id="CHEBI:178002"/>
    </ligand>
</feature>
<dbReference type="PRINTS" id="PR00984">
    <property type="entry name" value="TRNASYNTHILE"/>
</dbReference>
<feature type="binding site" evidence="9">
    <location>
        <position position="913"/>
    </location>
    <ligand>
        <name>Zn(2+)</name>
        <dbReference type="ChEBI" id="CHEBI:29105"/>
    </ligand>
</feature>
<feature type="domain" description="Zinc finger FPG/IleRS-type" evidence="11">
    <location>
        <begin position="890"/>
        <end position="916"/>
    </location>
</feature>
<dbReference type="PANTHER" id="PTHR42765">
    <property type="entry name" value="SOLEUCYL-TRNA SYNTHETASE"/>
    <property type="match status" value="1"/>
</dbReference>
<dbReference type="NCBIfam" id="TIGR00392">
    <property type="entry name" value="ileS"/>
    <property type="match status" value="1"/>
</dbReference>
<feature type="binding site" evidence="9">
    <location>
        <position position="916"/>
    </location>
    <ligand>
        <name>Zn(2+)</name>
        <dbReference type="ChEBI" id="CHEBI:29105"/>
    </ligand>
</feature>
<evidence type="ECO:0000313" key="14">
    <source>
        <dbReference type="Proteomes" id="UP000316360"/>
    </source>
</evidence>
<dbReference type="CDD" id="cd07960">
    <property type="entry name" value="Anticodon_Ia_Ile_BEm"/>
    <property type="match status" value="1"/>
</dbReference>
<comment type="similarity">
    <text evidence="1 9">Belongs to the class-I aminoacyl-tRNA synthetase family. IleS type 1 subfamily.</text>
</comment>
<evidence type="ECO:0000259" key="10">
    <source>
        <dbReference type="Pfam" id="PF00133"/>
    </source>
</evidence>
<dbReference type="Pfam" id="PF00133">
    <property type="entry name" value="tRNA-synt_1"/>
    <property type="match status" value="1"/>
</dbReference>
<evidence type="ECO:0000256" key="9">
    <source>
        <dbReference type="HAMAP-Rule" id="MF_02002"/>
    </source>
</evidence>
<gene>
    <name evidence="9 13" type="primary">ileS</name>
    <name evidence="13" type="ORF">E3J84_05065</name>
</gene>
<dbReference type="InterPro" id="IPR013155">
    <property type="entry name" value="M/V/L/I-tRNA-synth_anticd-bd"/>
</dbReference>
<dbReference type="InterPro" id="IPR010663">
    <property type="entry name" value="Znf_FPG/IleRS"/>
</dbReference>
<evidence type="ECO:0000256" key="1">
    <source>
        <dbReference type="ARBA" id="ARBA00006887"/>
    </source>
</evidence>
<dbReference type="GO" id="GO:0002161">
    <property type="term" value="F:aminoacyl-tRNA deacylase activity"/>
    <property type="evidence" value="ECO:0007669"/>
    <property type="project" value="InterPro"/>
</dbReference>
<dbReference type="GO" id="GO:0005524">
    <property type="term" value="F:ATP binding"/>
    <property type="evidence" value="ECO:0007669"/>
    <property type="project" value="UniProtKB-UniRule"/>
</dbReference>
<feature type="binding site" evidence="9">
    <location>
        <position position="603"/>
    </location>
    <ligand>
        <name>ATP</name>
        <dbReference type="ChEBI" id="CHEBI:30616"/>
    </ligand>
</feature>
<dbReference type="InterPro" id="IPR023585">
    <property type="entry name" value="Ile-tRNA-ligase_type1"/>
</dbReference>
<dbReference type="GO" id="GO:0004822">
    <property type="term" value="F:isoleucine-tRNA ligase activity"/>
    <property type="evidence" value="ECO:0007669"/>
    <property type="project" value="UniProtKB-UniRule"/>
</dbReference>
<dbReference type="InterPro" id="IPR009080">
    <property type="entry name" value="tRNAsynth_Ia_anticodon-bd"/>
</dbReference>
<comment type="domain">
    <text evidence="9">IleRS has two distinct active sites: one for aminoacylation and one for editing. The misactivated valine is translocated from the active site to the editing site, which sterically excludes the correctly activated isoleucine. The single editing site contains two valyl binding pockets, one specific for each substrate (Val-AMP or Val-tRNA(Ile)).</text>
</comment>